<feature type="non-terminal residue" evidence="1">
    <location>
        <position position="1"/>
    </location>
</feature>
<sequence length="263" mass="30486">MDDARLHWTETDFTCLARAWLIASVKTVGRTKGFTFYQNVNIAFNKDPECPTQRSSGLTKAQWYTLNAQCVAYKRIIAQERFRHDSGKIKEDRVGSRPIGQELFRNNLATQKELNSVVASGSDIQTILDELRLKKRQANEEKEIRRAEANQQWQAKINLEQAREDRKIIKKDLSNLSGHQLQYYLQKQAEVLERLTKRGGLGCPEELPGLSSRATFQICQGRRVLQQDAMHFRGHDARKHRPYTYQKAWDIIQKEGQTPELNE</sequence>
<keyword evidence="2" id="KW-1185">Reference proteome</keyword>
<evidence type="ECO:0000313" key="1">
    <source>
        <dbReference type="EMBL" id="KAF6152876.1"/>
    </source>
</evidence>
<evidence type="ECO:0000313" key="2">
    <source>
        <dbReference type="Proteomes" id="UP000541444"/>
    </source>
</evidence>
<dbReference type="AlphaFoldDB" id="A0A7J7MDB1"/>
<accession>A0A7J7MDB1</accession>
<dbReference type="OrthoDB" id="674687at2759"/>
<protein>
    <submittedName>
        <fullName evidence="1">Uncharacterized protein</fullName>
    </submittedName>
</protein>
<reference evidence="1 2" key="1">
    <citation type="journal article" date="2020" name="IScience">
        <title>Genome Sequencing of the Endangered Kingdonia uniflora (Circaeasteraceae, Ranunculales) Reveals Potential Mechanisms of Evolutionary Specialization.</title>
        <authorList>
            <person name="Sun Y."/>
            <person name="Deng T."/>
            <person name="Zhang A."/>
            <person name="Moore M.J."/>
            <person name="Landis J.B."/>
            <person name="Lin N."/>
            <person name="Zhang H."/>
            <person name="Zhang X."/>
            <person name="Huang J."/>
            <person name="Zhang X."/>
            <person name="Sun H."/>
            <person name="Wang H."/>
        </authorList>
    </citation>
    <scope>NUCLEOTIDE SEQUENCE [LARGE SCALE GENOMIC DNA]</scope>
    <source>
        <strain evidence="1">TB1705</strain>
        <tissue evidence="1">Leaf</tissue>
    </source>
</reference>
<dbReference type="EMBL" id="JACGCM010001601">
    <property type="protein sequence ID" value="KAF6152876.1"/>
    <property type="molecule type" value="Genomic_DNA"/>
</dbReference>
<dbReference type="Proteomes" id="UP000541444">
    <property type="component" value="Unassembled WGS sequence"/>
</dbReference>
<gene>
    <name evidence="1" type="ORF">GIB67_011347</name>
</gene>
<name>A0A7J7MDB1_9MAGN</name>
<organism evidence="1 2">
    <name type="scientific">Kingdonia uniflora</name>
    <dbReference type="NCBI Taxonomy" id="39325"/>
    <lineage>
        <taxon>Eukaryota</taxon>
        <taxon>Viridiplantae</taxon>
        <taxon>Streptophyta</taxon>
        <taxon>Embryophyta</taxon>
        <taxon>Tracheophyta</taxon>
        <taxon>Spermatophyta</taxon>
        <taxon>Magnoliopsida</taxon>
        <taxon>Ranunculales</taxon>
        <taxon>Circaeasteraceae</taxon>
        <taxon>Kingdonia</taxon>
    </lineage>
</organism>
<comment type="caution">
    <text evidence="1">The sequence shown here is derived from an EMBL/GenBank/DDBJ whole genome shotgun (WGS) entry which is preliminary data.</text>
</comment>
<proteinExistence type="predicted"/>